<keyword evidence="2" id="KW-0812">Transmembrane</keyword>
<feature type="transmembrane region" description="Helical" evidence="2">
    <location>
        <begin position="104"/>
        <end position="134"/>
    </location>
</feature>
<keyword evidence="2" id="KW-0472">Membrane</keyword>
<keyword evidence="4" id="KW-1185">Reference proteome</keyword>
<gene>
    <name evidence="3" type="primary">FGENESH: predicted gene_15.203</name>
    <name evidence="3" type="ORF">BN2166_0069220</name>
</gene>
<feature type="region of interest" description="Disordered" evidence="1">
    <location>
        <begin position="1"/>
        <end position="65"/>
    </location>
</feature>
<protein>
    <submittedName>
        <fullName evidence="3">FGENESH: predicted gene_15.203 protein</fullName>
    </submittedName>
</protein>
<evidence type="ECO:0000313" key="4">
    <source>
        <dbReference type="Proteomes" id="UP000199069"/>
    </source>
</evidence>
<dbReference type="AlphaFoldDB" id="A0A0K3CUU7"/>
<keyword evidence="2" id="KW-1133">Transmembrane helix</keyword>
<reference evidence="3 4" key="1">
    <citation type="submission" date="2015-07" db="EMBL/GenBank/DDBJ databases">
        <authorList>
            <person name="Cajimat M.N.B."/>
            <person name="Milazzo M.L."/>
            <person name="Fulhorst C.F."/>
        </authorList>
    </citation>
    <scope>NUCLEOTIDE SEQUENCE [LARGE SCALE GENOMIC DNA]</scope>
    <source>
        <strain evidence="3">Single colony</strain>
    </source>
</reference>
<sequence length="152" mass="16201">MQVRSLRKERIHAQAESGSPPERRFRTTASSAGRPKLASAGMQPQQHAVHLGKMRQPRGDDTFDSGHGIDLGIDVAPGTISGIDVFASPFPPPPPPSSSLLAKLAFVALVVVAFSAVAFVAATVFFVVIVVGWLGLPRYVLAHSRGCRLHRA</sequence>
<evidence type="ECO:0000256" key="1">
    <source>
        <dbReference type="SAM" id="MobiDB-lite"/>
    </source>
</evidence>
<evidence type="ECO:0000313" key="3">
    <source>
        <dbReference type="EMBL" id="CTR11061.1"/>
    </source>
</evidence>
<dbReference type="EMBL" id="CWKI01000015">
    <property type="protein sequence ID" value="CTR11061.1"/>
    <property type="molecule type" value="Genomic_DNA"/>
</dbReference>
<name>A0A0K3CUU7_RHOTO</name>
<feature type="compositionally biased region" description="Basic and acidic residues" evidence="1">
    <location>
        <begin position="1"/>
        <end position="13"/>
    </location>
</feature>
<evidence type="ECO:0000256" key="2">
    <source>
        <dbReference type="SAM" id="Phobius"/>
    </source>
</evidence>
<organism evidence="3 4">
    <name type="scientific">Rhodotorula toruloides</name>
    <name type="common">Yeast</name>
    <name type="synonym">Rhodosporidium toruloides</name>
    <dbReference type="NCBI Taxonomy" id="5286"/>
    <lineage>
        <taxon>Eukaryota</taxon>
        <taxon>Fungi</taxon>
        <taxon>Dikarya</taxon>
        <taxon>Basidiomycota</taxon>
        <taxon>Pucciniomycotina</taxon>
        <taxon>Microbotryomycetes</taxon>
        <taxon>Sporidiobolales</taxon>
        <taxon>Sporidiobolaceae</taxon>
        <taxon>Rhodotorula</taxon>
    </lineage>
</organism>
<dbReference type="Proteomes" id="UP000199069">
    <property type="component" value="Unassembled WGS sequence"/>
</dbReference>
<accession>A0A0K3CUU7</accession>
<proteinExistence type="predicted"/>